<proteinExistence type="predicted"/>
<evidence type="ECO:0000313" key="3">
    <source>
        <dbReference type="Proteomes" id="UP001235712"/>
    </source>
</evidence>
<accession>A0ABT9NZ20</accession>
<dbReference type="InterPro" id="IPR046281">
    <property type="entry name" value="DUF6318"/>
</dbReference>
<dbReference type="EMBL" id="JAUSQZ010000001">
    <property type="protein sequence ID" value="MDP9825672.1"/>
    <property type="molecule type" value="Genomic_DNA"/>
</dbReference>
<gene>
    <name evidence="2" type="ORF">J2S57_001421</name>
</gene>
<dbReference type="Pfam" id="PF19843">
    <property type="entry name" value="DUF6318"/>
    <property type="match status" value="1"/>
</dbReference>
<feature type="domain" description="DUF6318" evidence="1">
    <location>
        <begin position="6"/>
        <end position="130"/>
    </location>
</feature>
<comment type="caution">
    <text evidence="2">The sequence shown here is derived from an EMBL/GenBank/DDBJ whole genome shotgun (WGS) entry which is preliminary data.</text>
</comment>
<protein>
    <recommendedName>
        <fullName evidence="1">DUF6318 domain-containing protein</fullName>
    </recommendedName>
</protein>
<organism evidence="2 3">
    <name type="scientific">Kineosporia succinea</name>
    <dbReference type="NCBI Taxonomy" id="84632"/>
    <lineage>
        <taxon>Bacteria</taxon>
        <taxon>Bacillati</taxon>
        <taxon>Actinomycetota</taxon>
        <taxon>Actinomycetes</taxon>
        <taxon>Kineosporiales</taxon>
        <taxon>Kineosporiaceae</taxon>
        <taxon>Kineosporia</taxon>
    </lineage>
</organism>
<keyword evidence="3" id="KW-1185">Reference proteome</keyword>
<dbReference type="RefSeq" id="WP_307239700.1">
    <property type="nucleotide sequence ID" value="NZ_JAUSQZ010000001.1"/>
</dbReference>
<evidence type="ECO:0000313" key="2">
    <source>
        <dbReference type="EMBL" id="MDP9825672.1"/>
    </source>
</evidence>
<reference evidence="2 3" key="1">
    <citation type="submission" date="2023-07" db="EMBL/GenBank/DDBJ databases">
        <title>Sequencing the genomes of 1000 actinobacteria strains.</title>
        <authorList>
            <person name="Klenk H.-P."/>
        </authorList>
    </citation>
    <scope>NUCLEOTIDE SEQUENCE [LARGE SCALE GENOMIC DNA]</scope>
    <source>
        <strain evidence="2 3">DSM 44388</strain>
    </source>
</reference>
<sequence length="136" mass="14525">MAPDAERSAESAKAFVQYFWAVHNYAYATLDTGPLEEISDADCTFCRSTVKNISGLREAGTQVEGSRVHAGVLAVPPAEITTGVIVSGTIRQEAARLLHEDGTQTTAAAIPSAQSFVSLNWAESHWMVADVAIEES</sequence>
<dbReference type="Proteomes" id="UP001235712">
    <property type="component" value="Unassembled WGS sequence"/>
</dbReference>
<evidence type="ECO:0000259" key="1">
    <source>
        <dbReference type="Pfam" id="PF19843"/>
    </source>
</evidence>
<name>A0ABT9NZ20_9ACTN</name>